<evidence type="ECO:0000313" key="1">
    <source>
        <dbReference type="EMBL" id="KAF2425323.1"/>
    </source>
</evidence>
<accession>A0A9P4TV86</accession>
<keyword evidence="2" id="KW-1185">Reference proteome</keyword>
<dbReference type="EMBL" id="MU007070">
    <property type="protein sequence ID" value="KAF2425323.1"/>
    <property type="molecule type" value="Genomic_DNA"/>
</dbReference>
<comment type="caution">
    <text evidence="1">The sequence shown here is derived from an EMBL/GenBank/DDBJ whole genome shotgun (WGS) entry which is preliminary data.</text>
</comment>
<dbReference type="Proteomes" id="UP000800235">
    <property type="component" value="Unassembled WGS sequence"/>
</dbReference>
<dbReference type="OrthoDB" id="2772415at2759"/>
<sequence>MSAKYPIGPIKLVTVNTAPERAKLLIGRMAEQVKDKYTIIHAVNVEKIEDVAAAVREHQPDMLFTASMWTPEESLKARSTAKEIIPTIKTFAIPQGLQVNKGPDAVVEFVVENLPGLIEGDLGNKL</sequence>
<organism evidence="1 2">
    <name type="scientific">Tothia fuscella</name>
    <dbReference type="NCBI Taxonomy" id="1048955"/>
    <lineage>
        <taxon>Eukaryota</taxon>
        <taxon>Fungi</taxon>
        <taxon>Dikarya</taxon>
        <taxon>Ascomycota</taxon>
        <taxon>Pezizomycotina</taxon>
        <taxon>Dothideomycetes</taxon>
        <taxon>Pleosporomycetidae</taxon>
        <taxon>Venturiales</taxon>
        <taxon>Cylindrosympodiaceae</taxon>
        <taxon>Tothia</taxon>
    </lineage>
</organism>
<proteinExistence type="predicted"/>
<evidence type="ECO:0000313" key="2">
    <source>
        <dbReference type="Proteomes" id="UP000800235"/>
    </source>
</evidence>
<name>A0A9P4TV86_9PEZI</name>
<reference evidence="1" key="1">
    <citation type="journal article" date="2020" name="Stud. Mycol.">
        <title>101 Dothideomycetes genomes: a test case for predicting lifestyles and emergence of pathogens.</title>
        <authorList>
            <person name="Haridas S."/>
            <person name="Albert R."/>
            <person name="Binder M."/>
            <person name="Bloem J."/>
            <person name="Labutti K."/>
            <person name="Salamov A."/>
            <person name="Andreopoulos B."/>
            <person name="Baker S."/>
            <person name="Barry K."/>
            <person name="Bills G."/>
            <person name="Bluhm B."/>
            <person name="Cannon C."/>
            <person name="Castanera R."/>
            <person name="Culley D."/>
            <person name="Daum C."/>
            <person name="Ezra D."/>
            <person name="Gonzalez J."/>
            <person name="Henrissat B."/>
            <person name="Kuo A."/>
            <person name="Liang C."/>
            <person name="Lipzen A."/>
            <person name="Lutzoni F."/>
            <person name="Magnuson J."/>
            <person name="Mondo S."/>
            <person name="Nolan M."/>
            <person name="Ohm R."/>
            <person name="Pangilinan J."/>
            <person name="Park H.-J."/>
            <person name="Ramirez L."/>
            <person name="Alfaro M."/>
            <person name="Sun H."/>
            <person name="Tritt A."/>
            <person name="Yoshinaga Y."/>
            <person name="Zwiers L.-H."/>
            <person name="Turgeon B."/>
            <person name="Goodwin S."/>
            <person name="Spatafora J."/>
            <person name="Crous P."/>
            <person name="Grigoriev I."/>
        </authorList>
    </citation>
    <scope>NUCLEOTIDE SEQUENCE</scope>
    <source>
        <strain evidence="1">CBS 130266</strain>
    </source>
</reference>
<protein>
    <submittedName>
        <fullName evidence="1">Uncharacterized protein</fullName>
    </submittedName>
</protein>
<gene>
    <name evidence="1" type="ORF">EJ08DRAFT_594515</name>
</gene>
<dbReference type="AlphaFoldDB" id="A0A9P4TV86"/>